<sequence>MQVRNLQQARQAYEKKDLDFSKNAHSKQSIIPQEDHNESGIFIKSAVYGGLDGMITTYSVVMGVAGANLQSGVILALGIANLIGDGLSMALGDYLSSKSECDFYKKERMREEWEVDNNPEGEKEEMIEVYQKKGITYADSKALVDILSKYKKVWIDTMMVDELGILPNDENPIYNAIVTFVSFVIFGSVPLLPFIFGFAFEIQGWAFLISTILTSNFLCILGIVKSMFTYQSWFKSGLETLFVGITAASASYFIGSAFETK</sequence>
<evidence type="ECO:0000256" key="5">
    <source>
        <dbReference type="ARBA" id="ARBA00023136"/>
    </source>
</evidence>
<keyword evidence="4 6" id="KW-1133">Transmembrane helix</keyword>
<dbReference type="InterPro" id="IPR008217">
    <property type="entry name" value="Ccc1_fam"/>
</dbReference>
<dbReference type="Proteomes" id="UP000008983">
    <property type="component" value="Unassembled WGS sequence"/>
</dbReference>
<evidence type="ECO:0000256" key="4">
    <source>
        <dbReference type="ARBA" id="ARBA00022989"/>
    </source>
</evidence>
<evidence type="ECO:0000256" key="2">
    <source>
        <dbReference type="ARBA" id="ARBA00007049"/>
    </source>
</evidence>
<keyword evidence="5 6" id="KW-0472">Membrane</keyword>
<dbReference type="EMBL" id="GL983908">
    <property type="protein sequence ID" value="EGR31166.1"/>
    <property type="molecule type" value="Genomic_DNA"/>
</dbReference>
<dbReference type="GeneID" id="14907305"/>
<reference evidence="7 8" key="1">
    <citation type="submission" date="2011-07" db="EMBL/GenBank/DDBJ databases">
        <authorList>
            <person name="Coyne R."/>
            <person name="Brami D."/>
            <person name="Johnson J."/>
            <person name="Hostetler J."/>
            <person name="Hannick L."/>
            <person name="Clark T."/>
            <person name="Cassidy-Hanley D."/>
            <person name="Inman J."/>
        </authorList>
    </citation>
    <scope>NUCLEOTIDE SEQUENCE [LARGE SCALE GENOMIC DNA]</scope>
    <source>
        <strain evidence="7 8">G5</strain>
    </source>
</reference>
<dbReference type="GO" id="GO:0030026">
    <property type="term" value="P:intracellular manganese ion homeostasis"/>
    <property type="evidence" value="ECO:0007669"/>
    <property type="project" value="InterPro"/>
</dbReference>
<gene>
    <name evidence="7" type="ORF">IMG5_116370</name>
</gene>
<dbReference type="OrthoDB" id="302386at2759"/>
<evidence type="ECO:0000256" key="3">
    <source>
        <dbReference type="ARBA" id="ARBA00022692"/>
    </source>
</evidence>
<accession>G0QUC9</accession>
<evidence type="ECO:0000256" key="6">
    <source>
        <dbReference type="SAM" id="Phobius"/>
    </source>
</evidence>
<protein>
    <recommendedName>
        <fullName evidence="9">Integral membrane protein</fullName>
    </recommendedName>
</protein>
<feature type="transmembrane region" description="Helical" evidence="6">
    <location>
        <begin position="236"/>
        <end position="258"/>
    </location>
</feature>
<dbReference type="CDD" id="cd02434">
    <property type="entry name" value="Nodulin-21_like_3"/>
    <property type="match status" value="1"/>
</dbReference>
<evidence type="ECO:0000313" key="8">
    <source>
        <dbReference type="Proteomes" id="UP000008983"/>
    </source>
</evidence>
<dbReference type="AlphaFoldDB" id="G0QUC9"/>
<dbReference type="OMA" id="SRIGWLR"/>
<feature type="transmembrane region" description="Helical" evidence="6">
    <location>
        <begin position="173"/>
        <end position="196"/>
    </location>
</feature>
<comment type="subcellular location">
    <subcellularLocation>
        <location evidence="1">Endomembrane system</location>
        <topology evidence="1">Multi-pass membrane protein</topology>
    </subcellularLocation>
</comment>
<keyword evidence="3 6" id="KW-0812">Transmembrane</keyword>
<dbReference type="Pfam" id="PF01988">
    <property type="entry name" value="VIT1"/>
    <property type="match status" value="1"/>
</dbReference>
<feature type="transmembrane region" description="Helical" evidence="6">
    <location>
        <begin position="202"/>
        <end position="224"/>
    </location>
</feature>
<dbReference type="PANTHER" id="PTHR31851">
    <property type="entry name" value="FE(2+)/MN(2+) TRANSPORTER PCL1"/>
    <property type="match status" value="1"/>
</dbReference>
<dbReference type="STRING" id="857967.G0QUC9"/>
<dbReference type="InParanoid" id="G0QUC9"/>
<name>G0QUC9_ICHMU</name>
<keyword evidence="8" id="KW-1185">Reference proteome</keyword>
<evidence type="ECO:0008006" key="9">
    <source>
        <dbReference type="Google" id="ProtNLM"/>
    </source>
</evidence>
<dbReference type="GO" id="GO:0005384">
    <property type="term" value="F:manganese ion transmembrane transporter activity"/>
    <property type="evidence" value="ECO:0007669"/>
    <property type="project" value="InterPro"/>
</dbReference>
<organism evidence="7 8">
    <name type="scientific">Ichthyophthirius multifiliis</name>
    <name type="common">White spot disease agent</name>
    <name type="synonym">Ich</name>
    <dbReference type="NCBI Taxonomy" id="5932"/>
    <lineage>
        <taxon>Eukaryota</taxon>
        <taxon>Sar</taxon>
        <taxon>Alveolata</taxon>
        <taxon>Ciliophora</taxon>
        <taxon>Intramacronucleata</taxon>
        <taxon>Oligohymenophorea</taxon>
        <taxon>Hymenostomatida</taxon>
        <taxon>Ophryoglenina</taxon>
        <taxon>Ichthyophthirius</taxon>
    </lineage>
</organism>
<comment type="similarity">
    <text evidence="2">Belongs to the CCC1 family.</text>
</comment>
<proteinExistence type="inferred from homology"/>
<dbReference type="eggNOG" id="KOG4473">
    <property type="taxonomic scope" value="Eukaryota"/>
</dbReference>
<dbReference type="RefSeq" id="XP_004034652.1">
    <property type="nucleotide sequence ID" value="XM_004034604.1"/>
</dbReference>
<dbReference type="GO" id="GO:0012505">
    <property type="term" value="C:endomembrane system"/>
    <property type="evidence" value="ECO:0007669"/>
    <property type="project" value="UniProtKB-SubCell"/>
</dbReference>
<evidence type="ECO:0000313" key="7">
    <source>
        <dbReference type="EMBL" id="EGR31166.1"/>
    </source>
</evidence>
<evidence type="ECO:0000256" key="1">
    <source>
        <dbReference type="ARBA" id="ARBA00004127"/>
    </source>
</evidence>